<accession>W9C4H8</accession>
<protein>
    <submittedName>
        <fullName evidence="2">Uncharacterized protein</fullName>
    </submittedName>
</protein>
<comment type="caution">
    <text evidence="2">The sequence shown here is derived from an EMBL/GenBank/DDBJ whole genome shotgun (WGS) entry which is preliminary data.</text>
</comment>
<feature type="region of interest" description="Disordered" evidence="1">
    <location>
        <begin position="1"/>
        <end position="36"/>
    </location>
</feature>
<feature type="region of interest" description="Disordered" evidence="1">
    <location>
        <begin position="101"/>
        <end position="125"/>
    </location>
</feature>
<evidence type="ECO:0000256" key="1">
    <source>
        <dbReference type="SAM" id="MobiDB-lite"/>
    </source>
</evidence>
<organism evidence="2 3">
    <name type="scientific">Sclerotinia borealis (strain F-4128)</name>
    <dbReference type="NCBI Taxonomy" id="1432307"/>
    <lineage>
        <taxon>Eukaryota</taxon>
        <taxon>Fungi</taxon>
        <taxon>Dikarya</taxon>
        <taxon>Ascomycota</taxon>
        <taxon>Pezizomycotina</taxon>
        <taxon>Leotiomycetes</taxon>
        <taxon>Helotiales</taxon>
        <taxon>Sclerotiniaceae</taxon>
        <taxon>Sclerotinia</taxon>
    </lineage>
</organism>
<name>W9C4H8_SCLBF</name>
<proteinExistence type="predicted"/>
<evidence type="ECO:0000313" key="3">
    <source>
        <dbReference type="Proteomes" id="UP000019487"/>
    </source>
</evidence>
<dbReference type="EMBL" id="AYSA01000595">
    <property type="protein sequence ID" value="ESZ90623.1"/>
    <property type="molecule type" value="Genomic_DNA"/>
</dbReference>
<feature type="compositionally biased region" description="Low complexity" evidence="1">
    <location>
        <begin position="110"/>
        <end position="123"/>
    </location>
</feature>
<reference evidence="2 3" key="1">
    <citation type="journal article" date="2014" name="Genome Announc.">
        <title>Draft genome sequence of Sclerotinia borealis, a psychrophilic plant pathogenic fungus.</title>
        <authorList>
            <person name="Mardanov A.V."/>
            <person name="Beletsky A.V."/>
            <person name="Kadnikov V.V."/>
            <person name="Ignatov A.N."/>
            <person name="Ravin N.V."/>
        </authorList>
    </citation>
    <scope>NUCLEOTIDE SEQUENCE [LARGE SCALE GENOMIC DNA]</scope>
    <source>
        <strain evidence="3">F-4157</strain>
    </source>
</reference>
<dbReference type="Proteomes" id="UP000019487">
    <property type="component" value="Unassembled WGS sequence"/>
</dbReference>
<dbReference type="OrthoDB" id="5429537at2759"/>
<dbReference type="HOGENOM" id="CLU_821739_0_0_1"/>
<gene>
    <name evidence="2" type="ORF">SBOR_8996</name>
</gene>
<feature type="compositionally biased region" description="Basic residues" evidence="1">
    <location>
        <begin position="320"/>
        <end position="338"/>
    </location>
</feature>
<keyword evidence="3" id="KW-1185">Reference proteome</keyword>
<dbReference type="AlphaFoldDB" id="W9C4H8"/>
<feature type="compositionally biased region" description="Polar residues" evidence="1">
    <location>
        <begin position="1"/>
        <end position="10"/>
    </location>
</feature>
<feature type="region of interest" description="Disordered" evidence="1">
    <location>
        <begin position="275"/>
        <end position="338"/>
    </location>
</feature>
<sequence length="338" mass="38069">MSSDLSSSNILDPITVQTPAPKSPATPPSADGNITPPGFGFEFEYVLQKKVSEDLDRQRMRLHKYSQFGMDEYDARRASPEEMREKYYQLCEDFLNDVYTPSIPTPSIPPTSDLSPPTSDLSPRPLVSKSLAFEEPAHSDETGNRKELNEARENAFSGGIRLHEFISTLNDPTRSDNPEFWQEMEKIYKQCHIQLSQLWLPSIHESVEDVDMPDALLHTSSKSQTSTDNSKPFVHNLADNLLDSGFEKRPAFRKQVGKSGSGREIQGLEVKAVIPKRTSNDTHKVTKSKTGRKPTTRSSIQGLEVKAVIPKRTSNDTHKVTKSKTRRRPTTRSSKKRL</sequence>
<evidence type="ECO:0000313" key="2">
    <source>
        <dbReference type="EMBL" id="ESZ90623.1"/>
    </source>
</evidence>
<feature type="compositionally biased region" description="Basic residues" evidence="1">
    <location>
        <begin position="285"/>
        <end position="295"/>
    </location>
</feature>